<keyword evidence="3" id="KW-1185">Reference proteome</keyword>
<name>A0ABY7RFV8_9PSED</name>
<organism evidence="2 3">
    <name type="scientific">Pseudomonas capeferrum</name>
    <dbReference type="NCBI Taxonomy" id="1495066"/>
    <lineage>
        <taxon>Bacteria</taxon>
        <taxon>Pseudomonadati</taxon>
        <taxon>Pseudomonadota</taxon>
        <taxon>Gammaproteobacteria</taxon>
        <taxon>Pseudomonadales</taxon>
        <taxon>Pseudomonadaceae</taxon>
        <taxon>Pseudomonas</taxon>
    </lineage>
</organism>
<sequence length="271" mass="30956">MQYWPLRPGSSEHRFNIAHTANLFARVGQNRSKFLAADLLQVIGSGVPLAQCTIFAYPQRRNAEVFSFADRAREVSLPAISHKYVQRFFGLDGNQQVMSQSHCVTNTIVQRQSADDITHPEYRRICYEQPQIAERVALLTHCESNRWLSVNFYRGREHGRFSAQEMNYLEALAPLLIQAVRLHYHAHLQANELPLLLAERVIKQQHVALTLREQTLLRLMLSGLAVEDIAEHLGVRPVSAATYVKRLYRKLGVNGLRELFGLTTQAQWALS</sequence>
<dbReference type="PRINTS" id="PR00038">
    <property type="entry name" value="HTHLUXR"/>
</dbReference>
<dbReference type="RefSeq" id="WP_050506052.1">
    <property type="nucleotide sequence ID" value="NZ_CAXAPI010000018.1"/>
</dbReference>
<dbReference type="Gene3D" id="1.10.10.10">
    <property type="entry name" value="Winged helix-like DNA-binding domain superfamily/Winged helix DNA-binding domain"/>
    <property type="match status" value="1"/>
</dbReference>
<dbReference type="Proteomes" id="UP001214301">
    <property type="component" value="Chromosome"/>
</dbReference>
<gene>
    <name evidence="2" type="ORF">PMC74_12360</name>
</gene>
<proteinExistence type="predicted"/>
<protein>
    <submittedName>
        <fullName evidence="2">Helix-turn-helix transcriptional regulator</fullName>
    </submittedName>
</protein>
<dbReference type="EMBL" id="CP116669">
    <property type="protein sequence ID" value="WCI02630.1"/>
    <property type="molecule type" value="Genomic_DNA"/>
</dbReference>
<dbReference type="InterPro" id="IPR016032">
    <property type="entry name" value="Sig_transdc_resp-reg_C-effctor"/>
</dbReference>
<evidence type="ECO:0000313" key="3">
    <source>
        <dbReference type="Proteomes" id="UP001214301"/>
    </source>
</evidence>
<dbReference type="Pfam" id="PF00196">
    <property type="entry name" value="GerE"/>
    <property type="match status" value="1"/>
</dbReference>
<dbReference type="InterPro" id="IPR000792">
    <property type="entry name" value="Tscrpt_reg_LuxR_C"/>
</dbReference>
<evidence type="ECO:0000259" key="1">
    <source>
        <dbReference type="SMART" id="SM00421"/>
    </source>
</evidence>
<dbReference type="InterPro" id="IPR036388">
    <property type="entry name" value="WH-like_DNA-bd_sf"/>
</dbReference>
<reference evidence="2 3" key="1">
    <citation type="journal article" date="2020" name="Front. Microbiol.">
        <title>Toward Biorecycling: Isolation of a Soil Bacterium That Grows on a Polyurethane Oligomer and Monomer.</title>
        <authorList>
            <person name="Espinosa M.J.C."/>
            <person name="Blanco A.C."/>
            <person name="Schmidgall T."/>
            <person name="Atanasoff-Kardjalieff A.K."/>
            <person name="Kappelmeyer U."/>
            <person name="Tischler D."/>
            <person name="Pieper D.H."/>
            <person name="Heipieper H.J."/>
            <person name="Eberlein C."/>
        </authorList>
    </citation>
    <scope>NUCLEOTIDE SEQUENCE [LARGE SCALE GENOMIC DNA]</scope>
    <source>
        <strain evidence="2 3">TDA1</strain>
    </source>
</reference>
<feature type="domain" description="HTH luxR-type" evidence="1">
    <location>
        <begin position="206"/>
        <end position="263"/>
    </location>
</feature>
<accession>A0ABY7RFV8</accession>
<dbReference type="GeneID" id="301034973"/>
<dbReference type="SMART" id="SM00421">
    <property type="entry name" value="HTH_LUXR"/>
    <property type="match status" value="1"/>
</dbReference>
<evidence type="ECO:0000313" key="2">
    <source>
        <dbReference type="EMBL" id="WCI02630.1"/>
    </source>
</evidence>
<dbReference type="SUPFAM" id="SSF46894">
    <property type="entry name" value="C-terminal effector domain of the bipartite response regulators"/>
    <property type="match status" value="1"/>
</dbReference>